<evidence type="ECO:0000313" key="2">
    <source>
        <dbReference type="EMBL" id="RPB24225.1"/>
    </source>
</evidence>
<feature type="region of interest" description="Disordered" evidence="1">
    <location>
        <begin position="1"/>
        <end position="21"/>
    </location>
</feature>
<keyword evidence="3" id="KW-1185">Reference proteome</keyword>
<dbReference type="EMBL" id="ML121542">
    <property type="protein sequence ID" value="RPB24225.1"/>
    <property type="molecule type" value="Genomic_DNA"/>
</dbReference>
<gene>
    <name evidence="2" type="ORF">L211DRAFT_837603</name>
</gene>
<name>A0A3N4M1P6_9PEZI</name>
<dbReference type="STRING" id="1051890.A0A3N4M1P6"/>
<dbReference type="Proteomes" id="UP000267821">
    <property type="component" value="Unassembled WGS sequence"/>
</dbReference>
<dbReference type="InParanoid" id="A0A3N4M1P6"/>
<protein>
    <recommendedName>
        <fullName evidence="4">Carbohydrate esterase family 16 protein</fullName>
    </recommendedName>
</protein>
<evidence type="ECO:0000313" key="3">
    <source>
        <dbReference type="Proteomes" id="UP000267821"/>
    </source>
</evidence>
<dbReference type="InterPro" id="IPR036514">
    <property type="entry name" value="SGNH_hydro_sf"/>
</dbReference>
<proteinExistence type="predicted"/>
<reference evidence="2 3" key="1">
    <citation type="journal article" date="2018" name="Nat. Ecol. Evol.">
        <title>Pezizomycetes genomes reveal the molecular basis of ectomycorrhizal truffle lifestyle.</title>
        <authorList>
            <person name="Murat C."/>
            <person name="Payen T."/>
            <person name="Noel B."/>
            <person name="Kuo A."/>
            <person name="Morin E."/>
            <person name="Chen J."/>
            <person name="Kohler A."/>
            <person name="Krizsan K."/>
            <person name="Balestrini R."/>
            <person name="Da Silva C."/>
            <person name="Montanini B."/>
            <person name="Hainaut M."/>
            <person name="Levati E."/>
            <person name="Barry K.W."/>
            <person name="Belfiori B."/>
            <person name="Cichocki N."/>
            <person name="Clum A."/>
            <person name="Dockter R.B."/>
            <person name="Fauchery L."/>
            <person name="Guy J."/>
            <person name="Iotti M."/>
            <person name="Le Tacon F."/>
            <person name="Lindquist E.A."/>
            <person name="Lipzen A."/>
            <person name="Malagnac F."/>
            <person name="Mello A."/>
            <person name="Molinier V."/>
            <person name="Miyauchi S."/>
            <person name="Poulain J."/>
            <person name="Riccioni C."/>
            <person name="Rubini A."/>
            <person name="Sitrit Y."/>
            <person name="Splivallo R."/>
            <person name="Traeger S."/>
            <person name="Wang M."/>
            <person name="Zifcakova L."/>
            <person name="Wipf D."/>
            <person name="Zambonelli A."/>
            <person name="Paolocci F."/>
            <person name="Nowrousian M."/>
            <person name="Ottonello S."/>
            <person name="Baldrian P."/>
            <person name="Spatafora J.W."/>
            <person name="Henrissat B."/>
            <person name="Nagy L.G."/>
            <person name="Aury J.M."/>
            <person name="Wincker P."/>
            <person name="Grigoriev I.V."/>
            <person name="Bonfante P."/>
            <person name="Martin F.M."/>
        </authorList>
    </citation>
    <scope>NUCLEOTIDE SEQUENCE [LARGE SCALE GENOMIC DNA]</scope>
    <source>
        <strain evidence="2 3">ATCC MYA-4762</strain>
    </source>
</reference>
<evidence type="ECO:0000256" key="1">
    <source>
        <dbReference type="SAM" id="MobiDB-lite"/>
    </source>
</evidence>
<evidence type="ECO:0008006" key="4">
    <source>
        <dbReference type="Google" id="ProtNLM"/>
    </source>
</evidence>
<organism evidence="2 3">
    <name type="scientific">Terfezia boudieri ATCC MYA-4762</name>
    <dbReference type="NCBI Taxonomy" id="1051890"/>
    <lineage>
        <taxon>Eukaryota</taxon>
        <taxon>Fungi</taxon>
        <taxon>Dikarya</taxon>
        <taxon>Ascomycota</taxon>
        <taxon>Pezizomycotina</taxon>
        <taxon>Pezizomycetes</taxon>
        <taxon>Pezizales</taxon>
        <taxon>Pezizaceae</taxon>
        <taxon>Terfezia</taxon>
    </lineage>
</organism>
<dbReference type="SUPFAM" id="SSF52266">
    <property type="entry name" value="SGNH hydrolase"/>
    <property type="match status" value="1"/>
</dbReference>
<dbReference type="OrthoDB" id="1600564at2759"/>
<accession>A0A3N4M1P6</accession>
<sequence length="180" mass="20074">MASAVIRIPPGDGNASPKPRLPDKPLALDWPGLGSSNGPNWAAYFSLHFNYSQVYAFNMAFGGATVDRGIVCPFQDYIWTLREQIQKFLVTLGNHPNTVAWPYPWTSDNGLFFFWFGINDIWRSHGEWIPDCGVFNPIGTGFQVDNGAGEDWLNVSQSNLHDKTLTSYFAGIEEVCAKSH</sequence>
<dbReference type="Gene3D" id="3.40.50.1110">
    <property type="entry name" value="SGNH hydrolase"/>
    <property type="match status" value="1"/>
</dbReference>
<dbReference type="AlphaFoldDB" id="A0A3N4M1P6"/>